<keyword evidence="1" id="KW-0472">Membrane</keyword>
<sequence>MGTYDGVLGPLVLGVFLNTYTYGVVGFQYANYQEIPFKDPLWIRLPVLVMFLLDTFQSASAVYMAWNLCVTNYDNPAVMQAALWTYSLIPICAGISGVITHIFLSHRIFVLTGRNVTYGIVGALSFITFGLAVSAGGLGLAERISATSILSGSDLYRTLLIAWLSVQTFTDLFVAGSLAYTLSHIPAFMSHLPSPFERILRGVLQTGSAAFLVSLLGLVVFVASPTTNAYLVFILALGRLYSNSILDTLLARPKPVAVSNLQVSAHVKSKSSTRGIWVPTSSNPAQTTNSFSLNSIHIRTEVFSDREDVPKKAEALGSRSGSILEGSDDHKNGVTDGIAVAV</sequence>
<name>B0DKK9_LACBS</name>
<dbReference type="KEGG" id="lbc:LACBIDRAFT_303890"/>
<dbReference type="PANTHER" id="PTHR40465">
    <property type="entry name" value="CHROMOSOME 1, WHOLE GENOME SHOTGUN SEQUENCE"/>
    <property type="match status" value="1"/>
</dbReference>
<feature type="domain" description="DUF6534" evidence="2">
    <location>
        <begin position="168"/>
        <end position="253"/>
    </location>
</feature>
<reference evidence="3 4" key="1">
    <citation type="journal article" date="2008" name="Nature">
        <title>The genome of Laccaria bicolor provides insights into mycorrhizal symbiosis.</title>
        <authorList>
            <person name="Martin F."/>
            <person name="Aerts A."/>
            <person name="Ahren D."/>
            <person name="Brun A."/>
            <person name="Danchin E.G.J."/>
            <person name="Duchaussoy F."/>
            <person name="Gibon J."/>
            <person name="Kohler A."/>
            <person name="Lindquist E."/>
            <person name="Pereda V."/>
            <person name="Salamov A."/>
            <person name="Shapiro H.J."/>
            <person name="Wuyts J."/>
            <person name="Blaudez D."/>
            <person name="Buee M."/>
            <person name="Brokstein P."/>
            <person name="Canbaeck B."/>
            <person name="Cohen D."/>
            <person name="Courty P.E."/>
            <person name="Coutinho P.M."/>
            <person name="Delaruelle C."/>
            <person name="Detter J.C."/>
            <person name="Deveau A."/>
            <person name="DiFazio S."/>
            <person name="Duplessis S."/>
            <person name="Fraissinet-Tachet L."/>
            <person name="Lucic E."/>
            <person name="Frey-Klett P."/>
            <person name="Fourrey C."/>
            <person name="Feussner I."/>
            <person name="Gay G."/>
            <person name="Grimwood J."/>
            <person name="Hoegger P.J."/>
            <person name="Jain P."/>
            <person name="Kilaru S."/>
            <person name="Labbe J."/>
            <person name="Lin Y.C."/>
            <person name="Legue V."/>
            <person name="Le Tacon F."/>
            <person name="Marmeisse R."/>
            <person name="Melayah D."/>
            <person name="Montanini B."/>
            <person name="Muratet M."/>
            <person name="Nehls U."/>
            <person name="Niculita-Hirzel H."/>
            <person name="Oudot-Le Secq M.P."/>
            <person name="Peter M."/>
            <person name="Quesneville H."/>
            <person name="Rajashekar B."/>
            <person name="Reich M."/>
            <person name="Rouhier N."/>
            <person name="Schmutz J."/>
            <person name="Yin T."/>
            <person name="Chalot M."/>
            <person name="Henrissat B."/>
            <person name="Kuees U."/>
            <person name="Lucas S."/>
            <person name="Van de Peer Y."/>
            <person name="Podila G.K."/>
            <person name="Polle A."/>
            <person name="Pukkila P.J."/>
            <person name="Richardson P.M."/>
            <person name="Rouze P."/>
            <person name="Sanders I.R."/>
            <person name="Stajich J.E."/>
            <person name="Tunlid A."/>
            <person name="Tuskan G."/>
            <person name="Grigoriev I.V."/>
        </authorList>
    </citation>
    <scope>NUCLEOTIDE SEQUENCE [LARGE SCALE GENOMIC DNA]</scope>
    <source>
        <strain evidence="4">S238N-H82 / ATCC MYA-4686</strain>
    </source>
</reference>
<keyword evidence="4" id="KW-1185">Reference proteome</keyword>
<proteinExistence type="predicted"/>
<dbReference type="PANTHER" id="PTHR40465:SF1">
    <property type="entry name" value="DUF6534 DOMAIN-CONTAINING PROTEIN"/>
    <property type="match status" value="1"/>
</dbReference>
<protein>
    <submittedName>
        <fullName evidence="3">Predicted protein</fullName>
    </submittedName>
</protein>
<feature type="transmembrane region" description="Helical" evidence="1">
    <location>
        <begin position="6"/>
        <end position="29"/>
    </location>
</feature>
<organism evidence="4">
    <name type="scientific">Laccaria bicolor (strain S238N-H82 / ATCC MYA-4686)</name>
    <name type="common">Bicoloured deceiver</name>
    <name type="synonym">Laccaria laccata var. bicolor</name>
    <dbReference type="NCBI Taxonomy" id="486041"/>
    <lineage>
        <taxon>Eukaryota</taxon>
        <taxon>Fungi</taxon>
        <taxon>Dikarya</taxon>
        <taxon>Basidiomycota</taxon>
        <taxon>Agaricomycotina</taxon>
        <taxon>Agaricomycetes</taxon>
        <taxon>Agaricomycetidae</taxon>
        <taxon>Agaricales</taxon>
        <taxon>Agaricineae</taxon>
        <taxon>Hydnangiaceae</taxon>
        <taxon>Laccaria</taxon>
    </lineage>
</organism>
<accession>B0DKK9</accession>
<dbReference type="Pfam" id="PF20152">
    <property type="entry name" value="DUF6534"/>
    <property type="match status" value="1"/>
</dbReference>
<dbReference type="RefSeq" id="XP_001884474.1">
    <property type="nucleotide sequence ID" value="XM_001884439.1"/>
</dbReference>
<dbReference type="Proteomes" id="UP000001194">
    <property type="component" value="Unassembled WGS sequence"/>
</dbReference>
<dbReference type="EMBL" id="DS547115">
    <property type="protein sequence ID" value="EDR05084.1"/>
    <property type="molecule type" value="Genomic_DNA"/>
</dbReference>
<dbReference type="InParanoid" id="B0DKK9"/>
<keyword evidence="1" id="KW-0812">Transmembrane</keyword>
<gene>
    <name evidence="3" type="ORF">LACBIDRAFT_303890</name>
</gene>
<feature type="transmembrane region" description="Helical" evidence="1">
    <location>
        <begin position="203"/>
        <end position="223"/>
    </location>
</feature>
<feature type="transmembrane region" description="Helical" evidence="1">
    <location>
        <begin position="116"/>
        <end position="140"/>
    </location>
</feature>
<dbReference type="InterPro" id="IPR045339">
    <property type="entry name" value="DUF6534"/>
</dbReference>
<evidence type="ECO:0000313" key="3">
    <source>
        <dbReference type="EMBL" id="EDR05084.1"/>
    </source>
</evidence>
<feature type="transmembrane region" description="Helical" evidence="1">
    <location>
        <begin position="41"/>
        <end position="63"/>
    </location>
</feature>
<dbReference type="GeneID" id="6080117"/>
<dbReference type="STRING" id="486041.B0DKK9"/>
<dbReference type="OrthoDB" id="2562493at2759"/>
<dbReference type="HOGENOM" id="CLU_046025_2_0_1"/>
<dbReference type="AlphaFoldDB" id="B0DKK9"/>
<evidence type="ECO:0000259" key="2">
    <source>
        <dbReference type="Pfam" id="PF20152"/>
    </source>
</evidence>
<keyword evidence="1" id="KW-1133">Transmembrane helix</keyword>
<feature type="transmembrane region" description="Helical" evidence="1">
    <location>
        <begin position="160"/>
        <end position="182"/>
    </location>
</feature>
<feature type="transmembrane region" description="Helical" evidence="1">
    <location>
        <begin position="83"/>
        <end position="104"/>
    </location>
</feature>
<evidence type="ECO:0000256" key="1">
    <source>
        <dbReference type="SAM" id="Phobius"/>
    </source>
</evidence>
<evidence type="ECO:0000313" key="4">
    <source>
        <dbReference type="Proteomes" id="UP000001194"/>
    </source>
</evidence>